<evidence type="ECO:0000256" key="10">
    <source>
        <dbReference type="ARBA" id="ARBA00022884"/>
    </source>
</evidence>
<dbReference type="Pfam" id="PF02136">
    <property type="entry name" value="NTF2"/>
    <property type="match status" value="1"/>
</dbReference>
<keyword evidence="4" id="KW-0963">Cytoplasm</keyword>
<evidence type="ECO:0000256" key="11">
    <source>
        <dbReference type="PROSITE-ProRule" id="PRU00176"/>
    </source>
</evidence>
<dbReference type="GeneTree" id="ENSGT00390000011365"/>
<evidence type="ECO:0008006" key="17">
    <source>
        <dbReference type="Google" id="ProtNLM"/>
    </source>
</evidence>
<keyword evidence="5" id="KW-1017">Isopeptide bond</keyword>
<dbReference type="Ensembl" id="ENSOTST00005033085.2">
    <property type="protein sequence ID" value="ENSOTSP00005030581.1"/>
    <property type="gene ID" value="ENSOTSG00005014347.2"/>
</dbReference>
<dbReference type="InterPro" id="IPR000504">
    <property type="entry name" value="RRM_dom"/>
</dbReference>
<dbReference type="Pfam" id="PF00076">
    <property type="entry name" value="RRM_1"/>
    <property type="match status" value="1"/>
</dbReference>
<feature type="compositionally biased region" description="Basic and acidic residues" evidence="12">
    <location>
        <begin position="420"/>
        <end position="435"/>
    </location>
</feature>
<dbReference type="Gene3D" id="3.10.450.50">
    <property type="match status" value="1"/>
</dbReference>
<keyword evidence="2" id="KW-0813">Transport</keyword>
<dbReference type="InterPro" id="IPR018222">
    <property type="entry name" value="Nuclear_transport_factor_2_euk"/>
</dbReference>
<dbReference type="GO" id="GO:0010494">
    <property type="term" value="C:cytoplasmic stress granule"/>
    <property type="evidence" value="ECO:0007669"/>
    <property type="project" value="UniProtKB-SubCell"/>
</dbReference>
<dbReference type="FunFam" id="3.30.70.330:FF:001805">
    <property type="match status" value="1"/>
</dbReference>
<feature type="compositionally biased region" description="Gly residues" evidence="12">
    <location>
        <begin position="468"/>
        <end position="485"/>
    </location>
</feature>
<evidence type="ECO:0000256" key="7">
    <source>
        <dbReference type="ARBA" id="ARBA00022588"/>
    </source>
</evidence>
<proteinExistence type="predicted"/>
<gene>
    <name evidence="15" type="primary">G3BP1</name>
</gene>
<feature type="domain" description="RRM" evidence="13">
    <location>
        <begin position="347"/>
        <end position="422"/>
    </location>
</feature>
<dbReference type="SUPFAM" id="SSF54928">
    <property type="entry name" value="RNA-binding domain, RBD"/>
    <property type="match status" value="1"/>
</dbReference>
<dbReference type="InterPro" id="IPR035979">
    <property type="entry name" value="RBD_domain_sf"/>
</dbReference>
<feature type="compositionally biased region" description="Acidic residues" evidence="12">
    <location>
        <begin position="187"/>
        <end position="205"/>
    </location>
</feature>
<evidence type="ECO:0000256" key="4">
    <source>
        <dbReference type="ARBA" id="ARBA00022490"/>
    </source>
</evidence>
<feature type="region of interest" description="Disordered" evidence="12">
    <location>
        <begin position="178"/>
        <end position="340"/>
    </location>
</feature>
<evidence type="ECO:0000256" key="9">
    <source>
        <dbReference type="ARBA" id="ARBA00022859"/>
    </source>
</evidence>
<evidence type="ECO:0000313" key="16">
    <source>
        <dbReference type="Proteomes" id="UP000694402"/>
    </source>
</evidence>
<evidence type="ECO:0000256" key="1">
    <source>
        <dbReference type="ARBA" id="ARBA00004210"/>
    </source>
</evidence>
<feature type="compositionally biased region" description="Low complexity" evidence="12">
    <location>
        <begin position="234"/>
        <end position="244"/>
    </location>
</feature>
<dbReference type="CDD" id="cd12463">
    <property type="entry name" value="RRM_G3BP1"/>
    <property type="match status" value="1"/>
</dbReference>
<keyword evidence="8" id="KW-0832">Ubl conjugation</keyword>
<keyword evidence="7" id="KW-0399">Innate immunity</keyword>
<dbReference type="PANTHER" id="PTHR10693:SF21">
    <property type="entry name" value="RAS GTPASE-ACTIVATING PROTEIN-BINDING PROTEIN 1"/>
    <property type="match status" value="1"/>
</dbReference>
<evidence type="ECO:0000256" key="5">
    <source>
        <dbReference type="ARBA" id="ARBA00022499"/>
    </source>
</evidence>
<feature type="region of interest" description="Disordered" evidence="12">
    <location>
        <begin position="420"/>
        <end position="485"/>
    </location>
</feature>
<dbReference type="GO" id="GO:0005829">
    <property type="term" value="C:cytosol"/>
    <property type="evidence" value="ECO:0007669"/>
    <property type="project" value="TreeGrafter"/>
</dbReference>
<dbReference type="InterPro" id="IPR032710">
    <property type="entry name" value="NTF2-like_dom_sf"/>
</dbReference>
<evidence type="ECO:0000256" key="6">
    <source>
        <dbReference type="ARBA" id="ARBA00022553"/>
    </source>
</evidence>
<dbReference type="GO" id="GO:1990904">
    <property type="term" value="C:ribonucleoprotein complex"/>
    <property type="evidence" value="ECO:0007669"/>
    <property type="project" value="TreeGrafter"/>
</dbReference>
<organism evidence="15 16">
    <name type="scientific">Oncorhynchus tshawytscha</name>
    <name type="common">Chinook salmon</name>
    <name type="synonym">Salmo tshawytscha</name>
    <dbReference type="NCBI Taxonomy" id="74940"/>
    <lineage>
        <taxon>Eukaryota</taxon>
        <taxon>Metazoa</taxon>
        <taxon>Chordata</taxon>
        <taxon>Craniata</taxon>
        <taxon>Vertebrata</taxon>
        <taxon>Euteleostomi</taxon>
        <taxon>Actinopterygii</taxon>
        <taxon>Neopterygii</taxon>
        <taxon>Teleostei</taxon>
        <taxon>Protacanthopterygii</taxon>
        <taxon>Salmoniformes</taxon>
        <taxon>Salmonidae</taxon>
        <taxon>Salmoninae</taxon>
        <taxon>Oncorhynchus</taxon>
    </lineage>
</organism>
<dbReference type="PROSITE" id="PS50102">
    <property type="entry name" value="RRM"/>
    <property type="match status" value="1"/>
</dbReference>
<evidence type="ECO:0000256" key="12">
    <source>
        <dbReference type="SAM" id="MobiDB-lite"/>
    </source>
</evidence>
<keyword evidence="3" id="KW-0488">Methylation</keyword>
<keyword evidence="6" id="KW-0597">Phosphoprotein</keyword>
<accession>A0A8C8F7D0</accession>
<dbReference type="PROSITE" id="PS50177">
    <property type="entry name" value="NTF2_DOMAIN"/>
    <property type="match status" value="1"/>
</dbReference>
<dbReference type="Gene3D" id="3.30.70.330">
    <property type="match status" value="1"/>
</dbReference>
<dbReference type="Proteomes" id="UP000694402">
    <property type="component" value="Unassembled WGS sequence"/>
</dbReference>
<dbReference type="SMART" id="SM00360">
    <property type="entry name" value="RRM"/>
    <property type="match status" value="1"/>
</dbReference>
<dbReference type="PANTHER" id="PTHR10693">
    <property type="entry name" value="RAS GTPASE-ACTIVATING PROTEIN-BINDING PROTEIN"/>
    <property type="match status" value="1"/>
</dbReference>
<feature type="domain" description="NTF2" evidence="14">
    <location>
        <begin position="11"/>
        <end position="133"/>
    </location>
</feature>
<dbReference type="GO" id="GO:0003729">
    <property type="term" value="F:mRNA binding"/>
    <property type="evidence" value="ECO:0007669"/>
    <property type="project" value="TreeGrafter"/>
</dbReference>
<keyword evidence="16" id="KW-1185">Reference proteome</keyword>
<comment type="subcellular location">
    <subcellularLocation>
        <location evidence="1">Cytoplasm</location>
        <location evidence="1">Stress granule</location>
    </subcellularLocation>
</comment>
<evidence type="ECO:0000256" key="3">
    <source>
        <dbReference type="ARBA" id="ARBA00022481"/>
    </source>
</evidence>
<evidence type="ECO:0000259" key="13">
    <source>
        <dbReference type="PROSITE" id="PS50102"/>
    </source>
</evidence>
<dbReference type="AlphaFoldDB" id="A0A8C8F7D0"/>
<evidence type="ECO:0000256" key="2">
    <source>
        <dbReference type="ARBA" id="ARBA00022448"/>
    </source>
</evidence>
<evidence type="ECO:0000313" key="15">
    <source>
        <dbReference type="Ensembl" id="ENSOTSP00005030581.1"/>
    </source>
</evidence>
<dbReference type="FunFam" id="3.10.450.50:FF:000002">
    <property type="entry name" value="Ras GTPase-activating protein-binding protein 2 isoform 1"/>
    <property type="match status" value="1"/>
</dbReference>
<protein>
    <recommendedName>
        <fullName evidence="17">GTPase activating protein (SH3 domain) binding protein 1</fullName>
    </recommendedName>
</protein>
<dbReference type="CDD" id="cd00780">
    <property type="entry name" value="NTF2"/>
    <property type="match status" value="1"/>
</dbReference>
<keyword evidence="9" id="KW-0391">Immunity</keyword>
<evidence type="ECO:0000259" key="14">
    <source>
        <dbReference type="PROSITE" id="PS50177"/>
    </source>
</evidence>
<dbReference type="InterPro" id="IPR039539">
    <property type="entry name" value="Ras_GTPase_bind_prot"/>
</dbReference>
<dbReference type="SUPFAM" id="SSF54427">
    <property type="entry name" value="NTF2-like"/>
    <property type="match status" value="1"/>
</dbReference>
<reference evidence="15" key="1">
    <citation type="submission" date="2025-08" db="UniProtKB">
        <authorList>
            <consortium name="Ensembl"/>
        </authorList>
    </citation>
    <scope>IDENTIFICATION</scope>
</reference>
<dbReference type="InterPro" id="IPR034374">
    <property type="entry name" value="G3BP1_RRM"/>
</dbReference>
<feature type="compositionally biased region" description="Basic and acidic residues" evidence="12">
    <location>
        <begin position="303"/>
        <end position="313"/>
    </location>
</feature>
<dbReference type="InterPro" id="IPR002075">
    <property type="entry name" value="NTF2_dom"/>
</dbReference>
<evidence type="ECO:0000256" key="8">
    <source>
        <dbReference type="ARBA" id="ARBA00022843"/>
    </source>
</evidence>
<dbReference type="InterPro" id="IPR012677">
    <property type="entry name" value="Nucleotide-bd_a/b_plait_sf"/>
</dbReference>
<reference evidence="15" key="2">
    <citation type="submission" date="2025-09" db="UniProtKB">
        <authorList>
            <consortium name="Ensembl"/>
        </authorList>
    </citation>
    <scope>IDENTIFICATION</scope>
</reference>
<keyword evidence="10 11" id="KW-0694">RNA-binding</keyword>
<name>A0A8C8F7D0_ONCTS</name>
<dbReference type="GO" id="GO:0045087">
    <property type="term" value="P:innate immune response"/>
    <property type="evidence" value="ECO:0007669"/>
    <property type="project" value="UniProtKB-KW"/>
</dbReference>
<sequence length="485" mass="53561">MVMEKPSAQLVGREFVRQYYTLLNQAPDYLHRFYGKNSSYVHGGLDNNGKPVESVYGQSEIHKKVLALNFRDCHTKIRHVDAHATLNEGVVVQVMGELSNDMQPMRKFMQTFVLAPEGTVTNKFYVHNDVFRYQDEVFGDSDSEPPEGEPCHFILVYPWVNIKCVCLGYISTEAKRPEEEVALTPEPEAEPEAELEAELEAEPDVVDGKRDLEPETLQQQEHTTEEQGEQCPVSSPLPSATADPAPAPAEDNRPFSWASVTSKNLPPSGAVPVSGIPPHVVKVPSATPRVEVKTEAAAQRTQPRGDQRPREARPGPPPVRGPRPGVREGEQGESSEVGRVVRYPDAHQLFVGNVPHDVDKAELKEFFQQYGTVLELRINSGGKLPNFGFVVFDDSEPVQKILSNRPIKFRGDVRLNVEEKKTRSAREGDRRDIRPRGPGGPGGPRERIGGPRGPPTRGGMAQKPSFGSGRGTGSSEGGRYMGPRQ</sequence>